<name>A0A0K0G030_STRVS</name>
<protein>
    <submittedName>
        <fullName evidence="2">Uncharacterized protein</fullName>
    </submittedName>
</protein>
<proteinExistence type="predicted"/>
<evidence type="ECO:0000313" key="1">
    <source>
        <dbReference type="Proteomes" id="UP000035680"/>
    </source>
</evidence>
<keyword evidence="1" id="KW-1185">Reference proteome</keyword>
<dbReference type="AlphaFoldDB" id="A0A0K0G030"/>
<dbReference type="WBParaSite" id="SVE_1806200.1">
    <property type="protein sequence ID" value="SVE_1806200.1"/>
    <property type="gene ID" value="SVE_1806200"/>
</dbReference>
<reference evidence="1" key="1">
    <citation type="submission" date="2014-07" db="EMBL/GenBank/DDBJ databases">
        <authorList>
            <person name="Martin A.A"/>
            <person name="De Silva N."/>
        </authorList>
    </citation>
    <scope>NUCLEOTIDE SEQUENCE</scope>
</reference>
<evidence type="ECO:0000313" key="2">
    <source>
        <dbReference type="WBParaSite" id="SVE_1806200.1"/>
    </source>
</evidence>
<reference evidence="2" key="2">
    <citation type="submission" date="2015-08" db="UniProtKB">
        <authorList>
            <consortium name="WormBaseParasite"/>
        </authorList>
    </citation>
    <scope>IDENTIFICATION</scope>
</reference>
<accession>A0A0K0G030</accession>
<organism evidence="1 2">
    <name type="scientific">Strongyloides venezuelensis</name>
    <name type="common">Threadworm</name>
    <dbReference type="NCBI Taxonomy" id="75913"/>
    <lineage>
        <taxon>Eukaryota</taxon>
        <taxon>Metazoa</taxon>
        <taxon>Ecdysozoa</taxon>
        <taxon>Nematoda</taxon>
        <taxon>Chromadorea</taxon>
        <taxon>Rhabditida</taxon>
        <taxon>Tylenchina</taxon>
        <taxon>Panagrolaimomorpha</taxon>
        <taxon>Strongyloidoidea</taxon>
        <taxon>Strongyloididae</taxon>
        <taxon>Strongyloides</taxon>
    </lineage>
</organism>
<sequence>MRSNNRRILTKSSNIQFIQSPDAVPILRNVKKEPVKITSDQASKMLGLSFLRGRVLPPGTIIQRRGQNIRVVLPKLEVSTVPTKLPVQPKITPNMVPRNNRKNGPISIQQVQGTLSDNERGALKPIFRGESVNVPQIPRPKNLKLVNANNFQPVKKVQEIPDIPSFRRQLLPVSPPRKPISIPPLNINPVSNIDNNFIHTNGIQPPASTNKIPEGRRIIGPPSEVPPNDFVVNELNNSDNFLETARRLALARRLRTV</sequence>
<dbReference type="Proteomes" id="UP000035680">
    <property type="component" value="Unassembled WGS sequence"/>
</dbReference>